<keyword evidence="2" id="KW-1185">Reference proteome</keyword>
<reference evidence="1 2" key="1">
    <citation type="submission" date="2020-08" db="EMBL/GenBank/DDBJ databases">
        <authorList>
            <person name="Xu S."/>
            <person name="Li A."/>
        </authorList>
    </citation>
    <scope>NUCLEOTIDE SEQUENCE [LARGE SCALE GENOMIC DNA]</scope>
    <source>
        <strain evidence="1 2">119BY6-57</strain>
    </source>
</reference>
<evidence type="ECO:0000313" key="1">
    <source>
        <dbReference type="EMBL" id="MBB1061886.1"/>
    </source>
</evidence>
<proteinExistence type="predicted"/>
<dbReference type="Proteomes" id="UP000523196">
    <property type="component" value="Unassembled WGS sequence"/>
</dbReference>
<accession>A0A7W3TP16</accession>
<organism evidence="1 2">
    <name type="scientific">Marilutibacter spongiae</name>
    <dbReference type="NCBI Taxonomy" id="2025720"/>
    <lineage>
        <taxon>Bacteria</taxon>
        <taxon>Pseudomonadati</taxon>
        <taxon>Pseudomonadota</taxon>
        <taxon>Gammaproteobacteria</taxon>
        <taxon>Lysobacterales</taxon>
        <taxon>Lysobacteraceae</taxon>
        <taxon>Marilutibacter</taxon>
    </lineage>
</organism>
<sequence>MTQLLMAVALALALAGCGPKRPGPPPPAVPALCNALCYVPCNTQAPAWTPRDPDSPEAWRELGEQVIAPLVGQLDQCEARRKACAQCIERHKANGVLL</sequence>
<dbReference type="AlphaFoldDB" id="A0A7W3TP16"/>
<name>A0A7W3TP16_9GAMM</name>
<dbReference type="EMBL" id="JACHTF010000020">
    <property type="protein sequence ID" value="MBB1061886.1"/>
    <property type="molecule type" value="Genomic_DNA"/>
</dbReference>
<dbReference type="RefSeq" id="WP_182688654.1">
    <property type="nucleotide sequence ID" value="NZ_JACHTF010000020.1"/>
</dbReference>
<evidence type="ECO:0000313" key="2">
    <source>
        <dbReference type="Proteomes" id="UP000523196"/>
    </source>
</evidence>
<comment type="caution">
    <text evidence="1">The sequence shown here is derived from an EMBL/GenBank/DDBJ whole genome shotgun (WGS) entry which is preliminary data.</text>
</comment>
<gene>
    <name evidence="1" type="ORF">H4F98_15025</name>
</gene>
<protein>
    <submittedName>
        <fullName evidence="1">Uncharacterized protein</fullName>
    </submittedName>
</protein>